<dbReference type="AlphaFoldDB" id="V6LL60"/>
<dbReference type="EMBL" id="AUWU02000005">
    <property type="protein sequence ID" value="KAH0573435.1"/>
    <property type="molecule type" value="Genomic_DNA"/>
</dbReference>
<gene>
    <name evidence="1" type="ORF">SS50377_15123</name>
    <name evidence="2" type="ORF">SS50377_25555</name>
</gene>
<reference evidence="1 2" key="1">
    <citation type="journal article" date="2014" name="PLoS Genet.">
        <title>The Genome of Spironucleus salmonicida Highlights a Fish Pathogen Adapted to Fluctuating Environments.</title>
        <authorList>
            <person name="Xu F."/>
            <person name="Jerlstrom-Hultqvist J."/>
            <person name="Einarsson E."/>
            <person name="Astvaldsson A."/>
            <person name="Svard S.G."/>
            <person name="Andersson J.O."/>
        </authorList>
    </citation>
    <scope>NUCLEOTIDE SEQUENCE</scope>
    <source>
        <strain evidence="2">ATCC 50377</strain>
    </source>
</reference>
<proteinExistence type="predicted"/>
<accession>V6LL60</accession>
<organism evidence="1">
    <name type="scientific">Spironucleus salmonicida</name>
    <dbReference type="NCBI Taxonomy" id="348837"/>
    <lineage>
        <taxon>Eukaryota</taxon>
        <taxon>Metamonada</taxon>
        <taxon>Diplomonadida</taxon>
        <taxon>Hexamitidae</taxon>
        <taxon>Hexamitinae</taxon>
        <taxon>Spironucleus</taxon>
    </lineage>
</organism>
<reference evidence="2" key="2">
    <citation type="submission" date="2020-12" db="EMBL/GenBank/DDBJ databases">
        <title>New Spironucleus salmonicida genome in near-complete chromosomes.</title>
        <authorList>
            <person name="Xu F."/>
            <person name="Kurt Z."/>
            <person name="Jimenez-Gonzalez A."/>
            <person name="Astvaldsson A."/>
            <person name="Andersson J.O."/>
            <person name="Svard S.G."/>
        </authorList>
    </citation>
    <scope>NUCLEOTIDE SEQUENCE</scope>
    <source>
        <strain evidence="2">ATCC 50377</strain>
    </source>
</reference>
<protein>
    <submittedName>
        <fullName evidence="1">Uncharacterized protein</fullName>
    </submittedName>
</protein>
<name>V6LL60_9EUKA</name>
<keyword evidence="3" id="KW-1185">Reference proteome</keyword>
<sequence>MDFIDLPSFFNGEYSIQESVSASNLQVNKSSIEVIKPLIHSNFITNHTIKIDGKTYIDMELIAANPEYAIEQSDLLFQAQSKQKKPLSFINHINQVQQQYKTLHSDRSKFKWEEDQSLIFQIIVTSLGVSSVKPKQISQFFPIDFNVDLQSLAMQLLKYRQRLVKDNNLQNLDDLKNYHQAYNVSHQKIVEISQKWRDINFQGLSDIQIKDILKQL</sequence>
<dbReference type="EMBL" id="KI546101">
    <property type="protein sequence ID" value="EST45103.1"/>
    <property type="molecule type" value="Genomic_DNA"/>
</dbReference>
<evidence type="ECO:0000313" key="1">
    <source>
        <dbReference type="EMBL" id="EST45103.1"/>
    </source>
</evidence>
<dbReference type="VEuPathDB" id="GiardiaDB:SS50377_25555"/>
<dbReference type="Proteomes" id="UP000018208">
    <property type="component" value="Unassembled WGS sequence"/>
</dbReference>
<evidence type="ECO:0000313" key="3">
    <source>
        <dbReference type="Proteomes" id="UP000018208"/>
    </source>
</evidence>
<evidence type="ECO:0000313" key="2">
    <source>
        <dbReference type="EMBL" id="KAH0573435.1"/>
    </source>
</evidence>
<dbReference type="OrthoDB" id="1113892at2759"/>